<dbReference type="KEGG" id="bbet:F8237_01810"/>
<dbReference type="EMBL" id="CP044543">
    <property type="protein sequence ID" value="QFI71218.1"/>
    <property type="molecule type" value="Genomic_DNA"/>
</dbReference>
<sequence length="72" mass="7887">MASVAHQTDDAGESVFVDEVTPGAIEPVDLHHHAKAIVLLWIVIIEVNVRLFRNVLPARPIVTREPIAATAR</sequence>
<gene>
    <name evidence="1" type="ORF">F8237_01810</name>
</gene>
<dbReference type="AlphaFoldDB" id="A0A5P6NZH2"/>
<evidence type="ECO:0000313" key="1">
    <source>
        <dbReference type="EMBL" id="QFI71218.1"/>
    </source>
</evidence>
<name>A0A5P6NZH2_9BRAD</name>
<dbReference type="Proteomes" id="UP000325641">
    <property type="component" value="Chromosome"/>
</dbReference>
<evidence type="ECO:0000313" key="2">
    <source>
        <dbReference type="Proteomes" id="UP000325641"/>
    </source>
</evidence>
<accession>A0A5P6NZH2</accession>
<proteinExistence type="predicted"/>
<organism evidence="1 2">
    <name type="scientific">Bradyrhizobium betae</name>
    <dbReference type="NCBI Taxonomy" id="244734"/>
    <lineage>
        <taxon>Bacteria</taxon>
        <taxon>Pseudomonadati</taxon>
        <taxon>Pseudomonadota</taxon>
        <taxon>Alphaproteobacteria</taxon>
        <taxon>Hyphomicrobiales</taxon>
        <taxon>Nitrobacteraceae</taxon>
        <taxon>Bradyrhizobium</taxon>
    </lineage>
</organism>
<protein>
    <submittedName>
        <fullName evidence="1">Uncharacterized protein</fullName>
    </submittedName>
</protein>
<reference evidence="2" key="1">
    <citation type="submission" date="2019-10" db="EMBL/GenBank/DDBJ databases">
        <title>Complete Genome Sequence of Bradyrhizobium betae type strain PL7HG1T.</title>
        <authorList>
            <person name="Bromfield E.S.P."/>
            <person name="Cloutier S."/>
        </authorList>
    </citation>
    <scope>NUCLEOTIDE SEQUENCE [LARGE SCALE GENOMIC DNA]</scope>
    <source>
        <strain evidence="2">PL7HG1</strain>
    </source>
</reference>